<evidence type="ECO:0000256" key="3">
    <source>
        <dbReference type="PROSITE-ProRule" id="PRU00221"/>
    </source>
</evidence>
<feature type="region of interest" description="Disordered" evidence="4">
    <location>
        <begin position="130"/>
        <end position="165"/>
    </location>
</feature>
<evidence type="ECO:0000313" key="5">
    <source>
        <dbReference type="EMBL" id="CAK9013773.1"/>
    </source>
</evidence>
<dbReference type="PANTHER" id="PTHR22838:SF0">
    <property type="entry name" value="WD REPEAT-CONTAINING PROTEIN 26"/>
    <property type="match status" value="1"/>
</dbReference>
<feature type="compositionally biased region" description="Basic residues" evidence="4">
    <location>
        <begin position="694"/>
        <end position="710"/>
    </location>
</feature>
<dbReference type="PANTHER" id="PTHR22838">
    <property type="entry name" value="WD REPEAT PROTEIN 26-RELATED"/>
    <property type="match status" value="1"/>
</dbReference>
<organism evidence="5 6">
    <name type="scientific">Durusdinium trenchii</name>
    <dbReference type="NCBI Taxonomy" id="1381693"/>
    <lineage>
        <taxon>Eukaryota</taxon>
        <taxon>Sar</taxon>
        <taxon>Alveolata</taxon>
        <taxon>Dinophyceae</taxon>
        <taxon>Suessiales</taxon>
        <taxon>Symbiodiniaceae</taxon>
        <taxon>Durusdinium</taxon>
    </lineage>
</organism>
<feature type="non-terminal residue" evidence="5">
    <location>
        <position position="1215"/>
    </location>
</feature>
<dbReference type="PROSITE" id="PS50082">
    <property type="entry name" value="WD_REPEATS_2"/>
    <property type="match status" value="3"/>
</dbReference>
<keyword evidence="6" id="KW-1185">Reference proteome</keyword>
<evidence type="ECO:0000256" key="2">
    <source>
        <dbReference type="ARBA" id="ARBA00022737"/>
    </source>
</evidence>
<feature type="repeat" description="WD" evidence="3">
    <location>
        <begin position="526"/>
        <end position="558"/>
    </location>
</feature>
<dbReference type="InterPro" id="IPR001680">
    <property type="entry name" value="WD40_rpt"/>
</dbReference>
<feature type="repeat" description="WD" evidence="3">
    <location>
        <begin position="331"/>
        <end position="372"/>
    </location>
</feature>
<keyword evidence="1 3" id="KW-0853">WD repeat</keyword>
<dbReference type="InterPro" id="IPR036322">
    <property type="entry name" value="WD40_repeat_dom_sf"/>
</dbReference>
<protein>
    <submittedName>
        <fullName evidence="5">WD repeat-containing protein 26 homolog (AtWDR26)</fullName>
    </submittedName>
</protein>
<accession>A0ABP0JHT6</accession>
<feature type="repeat" description="WD" evidence="3">
    <location>
        <begin position="278"/>
        <end position="311"/>
    </location>
</feature>
<dbReference type="PROSITE" id="PS50294">
    <property type="entry name" value="WD_REPEATS_REGION"/>
    <property type="match status" value="1"/>
</dbReference>
<feature type="compositionally biased region" description="Low complexity" evidence="4">
    <location>
        <begin position="895"/>
        <end position="904"/>
    </location>
</feature>
<evidence type="ECO:0000256" key="4">
    <source>
        <dbReference type="SAM" id="MobiDB-lite"/>
    </source>
</evidence>
<gene>
    <name evidence="5" type="ORF">SCF082_LOCUS12077</name>
</gene>
<feature type="region of interest" description="Disordered" evidence="4">
    <location>
        <begin position="747"/>
        <end position="806"/>
    </location>
</feature>
<proteinExistence type="predicted"/>
<dbReference type="InterPro" id="IPR051350">
    <property type="entry name" value="WD_repeat-ST_regulator"/>
</dbReference>
<reference evidence="5 6" key="1">
    <citation type="submission" date="2024-02" db="EMBL/GenBank/DDBJ databases">
        <authorList>
            <person name="Chen Y."/>
            <person name="Shah S."/>
            <person name="Dougan E. K."/>
            <person name="Thang M."/>
            <person name="Chan C."/>
        </authorList>
    </citation>
    <scope>NUCLEOTIDE SEQUENCE [LARGE SCALE GENOMIC DNA]</scope>
</reference>
<feature type="region of interest" description="Disordered" evidence="4">
    <location>
        <begin position="256"/>
        <end position="277"/>
    </location>
</feature>
<dbReference type="SUPFAM" id="SSF50978">
    <property type="entry name" value="WD40 repeat-like"/>
    <property type="match status" value="1"/>
</dbReference>
<name>A0ABP0JHT6_9DINO</name>
<dbReference type="SMART" id="SM00320">
    <property type="entry name" value="WD40"/>
    <property type="match status" value="5"/>
</dbReference>
<feature type="compositionally biased region" description="Polar residues" evidence="4">
    <location>
        <begin position="647"/>
        <end position="666"/>
    </location>
</feature>
<dbReference type="EMBL" id="CAXAMM010007309">
    <property type="protein sequence ID" value="CAK9013773.1"/>
    <property type="molecule type" value="Genomic_DNA"/>
</dbReference>
<comment type="caution">
    <text evidence="5">The sequence shown here is derived from an EMBL/GenBank/DDBJ whole genome shotgun (WGS) entry which is preliminary data.</text>
</comment>
<dbReference type="Proteomes" id="UP001642464">
    <property type="component" value="Unassembled WGS sequence"/>
</dbReference>
<keyword evidence="2" id="KW-0677">Repeat</keyword>
<sequence length="1215" mass="133518">MSQSMRELGFENSARTLENEAGVSAEEPVVQQLETHVLKGDWNEAVALLGRALGGAGDANADCLRRCRRSVLRAKFTELVAIGDIKSALACLQDELQPICTNQMLSVLGEMLLQDTDELVTHGRSFSNAKKSVTSRGANRKRSATKPFDTKGREISKGAGAPPSGLAASRAIVMAELREILPSSMVLPKHRLLSLLDHSMMKQLGPCEKPETTVVSLARDAEERVSKQVALPVHRVQTIKLVNQTEQVLSLINQRAQERAHGGDANDSDQEDGPESDLGDHLNEVYCVVFNPAGTQVAAGLSDGSVILFDVTEPSRRGDGRVLSERARDAGSQRRAAIYALAFSKNGSQLAAGNQMGTVVLWDVGERRMVKAAELTVHSKHVTKVVWLDSKRFFSSSHDNTIQLVNVDGERLAFVRGFPVFDIAFSETHNVLFAACGGPRMLRMFTFSEASALRQIRELPWDLANRFCDPGSAVVTRMALSSDGETLVTNLLGDRIVEWNVATGGAMACYSGAKMGRAVLQASLELWGHTQTVNGVAWSPVEASLLVSASSDGTLAVWHSSANPDQAEPNRHGGWAEPWQSPNEARQLAACQIEEQRRMEVIRAVEVNEAETKQDECAKACDQNKNRVGAPGEEVQKALMQAAMSHEGSSFDASQSESSGAKTANSHGKKSVKFQGVSEDQHLATAKAPPAAKKPPRRASKRNSARKRRRTDAQACKPDPTLYVGYVEEGETVEMIMKKFEKLEEIKRKVQASDVSSTETGKDGSRTVSPEPNACAPSDGPDDKSSGTQRASIASAGPGKGDDATGLSQDALLEVFNQTSAFTVEAATRLHSNVEHDEFGFYHFDDGWEMDGVISHEREDGQTVFLFGDGTDDDIWDEVFSKKKRGRQSSGSGGRQARAGTRASDGGVTHIHFISDKHGRFVTGLKKVRTYDPNAMMYTKIPNEITMSWAKRIEPFRPRDAIHRHTTWRPDAIVINEDQFFCSTDAPPCSQHLAVHSVLDVDLTSLVGARGSFEGIVLSPPWKDARIPVRDSDSDKRNLAFGIEPEDLLKLSLGRSQILKSGFVYVWTPKHLILRVLRVLEKMNFHYVENAICVKQHVHNDFFCEPSRYFRQSKETLLICRRGTKSKSGKITWERVEIRHQRTSDVHFETVRPDPHVRGAHQLAHNYVHNMVETMLPHGRFNPLPSLKEATAAVDKSAAAAVPSSRLIHLWAPPK</sequence>
<feature type="compositionally biased region" description="Acidic residues" evidence="4">
    <location>
        <begin position="266"/>
        <end position="277"/>
    </location>
</feature>
<evidence type="ECO:0000256" key="1">
    <source>
        <dbReference type="ARBA" id="ARBA00022574"/>
    </source>
</evidence>
<feature type="region of interest" description="Disordered" evidence="4">
    <location>
        <begin position="881"/>
        <end position="904"/>
    </location>
</feature>
<dbReference type="InterPro" id="IPR015943">
    <property type="entry name" value="WD40/YVTN_repeat-like_dom_sf"/>
</dbReference>
<feature type="region of interest" description="Disordered" evidence="4">
    <location>
        <begin position="641"/>
        <end position="717"/>
    </location>
</feature>
<dbReference type="Pfam" id="PF00400">
    <property type="entry name" value="WD40"/>
    <property type="match status" value="3"/>
</dbReference>
<dbReference type="Gene3D" id="2.130.10.10">
    <property type="entry name" value="YVTN repeat-like/Quinoprotein amine dehydrogenase"/>
    <property type="match status" value="2"/>
</dbReference>
<evidence type="ECO:0000313" key="6">
    <source>
        <dbReference type="Proteomes" id="UP001642464"/>
    </source>
</evidence>